<name>A0ABD0XYY2_9HEMI</name>
<keyword evidence="4" id="KW-1185">Reference proteome</keyword>
<dbReference type="Gene3D" id="2.170.140.10">
    <property type="entry name" value="Chitin binding domain"/>
    <property type="match status" value="2"/>
</dbReference>
<evidence type="ECO:0000259" key="2">
    <source>
        <dbReference type="PROSITE" id="PS50940"/>
    </source>
</evidence>
<dbReference type="SUPFAM" id="SSF57625">
    <property type="entry name" value="Invertebrate chitin-binding proteins"/>
    <property type="match status" value="2"/>
</dbReference>
<dbReference type="InterPro" id="IPR036508">
    <property type="entry name" value="Chitin-bd_dom_sf"/>
</dbReference>
<dbReference type="PROSITE" id="PS50940">
    <property type="entry name" value="CHIT_BIND_II"/>
    <property type="match status" value="1"/>
</dbReference>
<feature type="region of interest" description="Disordered" evidence="1">
    <location>
        <begin position="1"/>
        <end position="20"/>
    </location>
</feature>
<dbReference type="SMART" id="SM00494">
    <property type="entry name" value="ChtBD2"/>
    <property type="match status" value="2"/>
</dbReference>
<accession>A0ABD0XYY2</accession>
<dbReference type="EMBL" id="JBFDAA010000019">
    <property type="protein sequence ID" value="KAL1115860.1"/>
    <property type="molecule type" value="Genomic_DNA"/>
</dbReference>
<evidence type="ECO:0000313" key="3">
    <source>
        <dbReference type="EMBL" id="KAL1115860.1"/>
    </source>
</evidence>
<reference evidence="3 4" key="1">
    <citation type="submission" date="2024-07" db="EMBL/GenBank/DDBJ databases">
        <title>Chromosome-level genome assembly of the water stick insect Ranatra chinensis (Heteroptera: Nepidae).</title>
        <authorList>
            <person name="Liu X."/>
        </authorList>
    </citation>
    <scope>NUCLEOTIDE SEQUENCE [LARGE SCALE GENOMIC DNA]</scope>
    <source>
        <strain evidence="3">Cailab_2021Rc</strain>
        <tissue evidence="3">Muscle</tissue>
    </source>
</reference>
<evidence type="ECO:0000256" key="1">
    <source>
        <dbReference type="SAM" id="MobiDB-lite"/>
    </source>
</evidence>
<feature type="domain" description="Chitin-binding type-2" evidence="2">
    <location>
        <begin position="132"/>
        <end position="188"/>
    </location>
</feature>
<gene>
    <name evidence="3" type="ORF">AAG570_006149</name>
</gene>
<protein>
    <recommendedName>
        <fullName evidence="2">Chitin-binding type-2 domain-containing protein</fullName>
    </recommendedName>
</protein>
<organism evidence="3 4">
    <name type="scientific">Ranatra chinensis</name>
    <dbReference type="NCBI Taxonomy" id="642074"/>
    <lineage>
        <taxon>Eukaryota</taxon>
        <taxon>Metazoa</taxon>
        <taxon>Ecdysozoa</taxon>
        <taxon>Arthropoda</taxon>
        <taxon>Hexapoda</taxon>
        <taxon>Insecta</taxon>
        <taxon>Pterygota</taxon>
        <taxon>Neoptera</taxon>
        <taxon>Paraneoptera</taxon>
        <taxon>Hemiptera</taxon>
        <taxon>Heteroptera</taxon>
        <taxon>Panheteroptera</taxon>
        <taxon>Nepomorpha</taxon>
        <taxon>Nepidae</taxon>
        <taxon>Ranatrinae</taxon>
        <taxon>Ranatra</taxon>
    </lineage>
</organism>
<dbReference type="Proteomes" id="UP001558652">
    <property type="component" value="Unassembled WGS sequence"/>
</dbReference>
<proteinExistence type="predicted"/>
<sequence>MAISRNRLGPTNPEQETTDRLKKNVEAALVERGQAGAEREDCWSLEVERRSGDLTGGDGHFQGYRSVEYLRSLSTFSNVFRCSDAPFEITKICSNETTSEVCFHQQSVYVEFCTGSKPFCVEGECVSEQRGDFNCPTQFGYFPSLTSCNAFYICSKYNPYLYDCLDRSVYDPETKTCVKQSSSKPCHKFNCAGKHLKYASYPGDRTIYALCVKNKPVAIGQCVDNTGMDDSSQKCDIYCKKEGNVEVKGDCRSYHECLLQSGSRYKITRRKCPPNTSFNPGMGVCQPGDCEQQTVV</sequence>
<evidence type="ECO:0000313" key="4">
    <source>
        <dbReference type="Proteomes" id="UP001558652"/>
    </source>
</evidence>
<dbReference type="AlphaFoldDB" id="A0ABD0XYY2"/>
<comment type="caution">
    <text evidence="3">The sequence shown here is derived from an EMBL/GenBank/DDBJ whole genome shotgun (WGS) entry which is preliminary data.</text>
</comment>
<dbReference type="Pfam" id="PF01607">
    <property type="entry name" value="CBM_14"/>
    <property type="match status" value="2"/>
</dbReference>
<dbReference type="InterPro" id="IPR002557">
    <property type="entry name" value="Chitin-bd_dom"/>
</dbReference>